<keyword evidence="2" id="KW-1185">Reference proteome</keyword>
<dbReference type="AlphaFoldDB" id="A0A166ZWR1"/>
<evidence type="ECO:0000313" key="1">
    <source>
        <dbReference type="EMBL" id="KZL79457.1"/>
    </source>
</evidence>
<proteinExistence type="predicted"/>
<gene>
    <name evidence="1" type="ORF">CI238_12211</name>
</gene>
<dbReference type="EMBL" id="LFIW01002102">
    <property type="protein sequence ID" value="KZL79457.1"/>
    <property type="molecule type" value="Genomic_DNA"/>
</dbReference>
<accession>A0A166ZWR1</accession>
<organism evidence="1 2">
    <name type="scientific">Colletotrichum incanum</name>
    <name type="common">Soybean anthracnose fungus</name>
    <dbReference type="NCBI Taxonomy" id="1573173"/>
    <lineage>
        <taxon>Eukaryota</taxon>
        <taxon>Fungi</taxon>
        <taxon>Dikarya</taxon>
        <taxon>Ascomycota</taxon>
        <taxon>Pezizomycotina</taxon>
        <taxon>Sordariomycetes</taxon>
        <taxon>Hypocreomycetidae</taxon>
        <taxon>Glomerellales</taxon>
        <taxon>Glomerellaceae</taxon>
        <taxon>Colletotrichum</taxon>
        <taxon>Colletotrichum spaethianum species complex</taxon>
    </lineage>
</organism>
<sequence length="64" mass="7314">MQTKILSVLFAPSLKRVLLQAVHALSEAATVALEPLANRMSREERRVLAVINRKLSTLQFYTYR</sequence>
<dbReference type="Proteomes" id="UP000076584">
    <property type="component" value="Unassembled WGS sequence"/>
</dbReference>
<name>A0A166ZWR1_COLIC</name>
<evidence type="ECO:0000313" key="2">
    <source>
        <dbReference type="Proteomes" id="UP000076584"/>
    </source>
</evidence>
<comment type="caution">
    <text evidence="1">The sequence shown here is derived from an EMBL/GenBank/DDBJ whole genome shotgun (WGS) entry which is preliminary data.</text>
</comment>
<protein>
    <submittedName>
        <fullName evidence="1">Uncharacterized protein</fullName>
    </submittedName>
</protein>
<reference evidence="1 2" key="1">
    <citation type="submission" date="2015-06" db="EMBL/GenBank/DDBJ databases">
        <title>Survival trade-offs in plant roots during colonization by closely related pathogenic and mutualistic fungi.</title>
        <authorList>
            <person name="Hacquard S."/>
            <person name="Kracher B."/>
            <person name="Hiruma K."/>
            <person name="Weinman A."/>
            <person name="Muench P."/>
            <person name="Garrido Oter R."/>
            <person name="Ver Loren van Themaat E."/>
            <person name="Dallerey J.-F."/>
            <person name="Damm U."/>
            <person name="Henrissat B."/>
            <person name="Lespinet O."/>
            <person name="Thon M."/>
            <person name="Kemen E."/>
            <person name="McHardy A.C."/>
            <person name="Schulze-Lefert P."/>
            <person name="O'Connell R.J."/>
        </authorList>
    </citation>
    <scope>NUCLEOTIDE SEQUENCE [LARGE SCALE GENOMIC DNA]</scope>
    <source>
        <strain evidence="1 2">MAFF 238704</strain>
    </source>
</reference>